<dbReference type="RefSeq" id="WP_016838107.1">
    <property type="nucleotide sequence ID" value="NZ_JAAXPW010000026.1"/>
</dbReference>
<organism evidence="1 2">
    <name type="scientific">Ureibacillus thermosphaericus</name>
    <dbReference type="NCBI Taxonomy" id="51173"/>
    <lineage>
        <taxon>Bacteria</taxon>
        <taxon>Bacillati</taxon>
        <taxon>Bacillota</taxon>
        <taxon>Bacilli</taxon>
        <taxon>Bacillales</taxon>
        <taxon>Caryophanaceae</taxon>
        <taxon>Ureibacillus</taxon>
    </lineage>
</organism>
<comment type="caution">
    <text evidence="1">The sequence shown here is derived from an EMBL/GenBank/DDBJ whole genome shotgun (WGS) entry which is preliminary data.</text>
</comment>
<dbReference type="NCBIfam" id="TIGR01484">
    <property type="entry name" value="HAD-SF-IIB"/>
    <property type="match status" value="1"/>
</dbReference>
<dbReference type="PANTHER" id="PTHR10000">
    <property type="entry name" value="PHOSPHOSERINE PHOSPHATASE"/>
    <property type="match status" value="1"/>
</dbReference>
<dbReference type="GO" id="GO:0016791">
    <property type="term" value="F:phosphatase activity"/>
    <property type="evidence" value="ECO:0007669"/>
    <property type="project" value="TreeGrafter"/>
</dbReference>
<dbReference type="AlphaFoldDB" id="A0A840PY04"/>
<dbReference type="GO" id="GO:0005829">
    <property type="term" value="C:cytosol"/>
    <property type="evidence" value="ECO:0007669"/>
    <property type="project" value="TreeGrafter"/>
</dbReference>
<proteinExistence type="predicted"/>
<accession>A0A840PY04</accession>
<evidence type="ECO:0000313" key="2">
    <source>
        <dbReference type="Proteomes" id="UP000557217"/>
    </source>
</evidence>
<dbReference type="GO" id="GO:0000287">
    <property type="term" value="F:magnesium ion binding"/>
    <property type="evidence" value="ECO:0007669"/>
    <property type="project" value="TreeGrafter"/>
</dbReference>
<dbReference type="Pfam" id="PF08282">
    <property type="entry name" value="Hydrolase_3"/>
    <property type="match status" value="1"/>
</dbReference>
<dbReference type="InterPro" id="IPR006379">
    <property type="entry name" value="HAD-SF_hydro_IIB"/>
</dbReference>
<gene>
    <name evidence="1" type="ORF">HNR36_001934</name>
</gene>
<sequence>MIYVFDLDGTIVFNGQPISKTILQSLKKLREEGHEIIFASARPIRDMLPVIDKEFHDLTMIGGNGSLIWKEGKVIKSHTFPKKVVEELKELINLYQATYLIDGEWNYAYTGPKTHPIFHNIDPGKLAKQVNIDSLDKIVKVLLLTANDMDKLSEQVLKLEVFVHRHHNEDVIDISPKGIHKGSALKSLGIEENTYIAFGNDANDISMFEHAFHNVMIGSNEQLAPFAKESLSMRGDVEQAISDKILSLL</sequence>
<dbReference type="InterPro" id="IPR023214">
    <property type="entry name" value="HAD_sf"/>
</dbReference>
<protein>
    <recommendedName>
        <fullName evidence="3">Hydrolase</fullName>
    </recommendedName>
</protein>
<dbReference type="InterPro" id="IPR036412">
    <property type="entry name" value="HAD-like_sf"/>
</dbReference>
<dbReference type="EMBL" id="JACHGZ010000023">
    <property type="protein sequence ID" value="MBB5149542.1"/>
    <property type="molecule type" value="Genomic_DNA"/>
</dbReference>
<dbReference type="Gene3D" id="3.40.50.1000">
    <property type="entry name" value="HAD superfamily/HAD-like"/>
    <property type="match status" value="1"/>
</dbReference>
<name>A0A840PY04_URETH</name>
<keyword evidence="2" id="KW-1185">Reference proteome</keyword>
<evidence type="ECO:0008006" key="3">
    <source>
        <dbReference type="Google" id="ProtNLM"/>
    </source>
</evidence>
<dbReference type="Gene3D" id="3.30.1240.10">
    <property type="match status" value="1"/>
</dbReference>
<dbReference type="SUPFAM" id="SSF56784">
    <property type="entry name" value="HAD-like"/>
    <property type="match status" value="1"/>
</dbReference>
<evidence type="ECO:0000313" key="1">
    <source>
        <dbReference type="EMBL" id="MBB5149542.1"/>
    </source>
</evidence>
<dbReference type="Proteomes" id="UP000557217">
    <property type="component" value="Unassembled WGS sequence"/>
</dbReference>
<dbReference type="PANTHER" id="PTHR10000:SF53">
    <property type="entry name" value="5-AMINO-6-(5-PHOSPHO-D-RIBITYLAMINO)URACIL PHOSPHATASE YBJI-RELATED"/>
    <property type="match status" value="1"/>
</dbReference>
<reference evidence="1 2" key="1">
    <citation type="submission" date="2020-08" db="EMBL/GenBank/DDBJ databases">
        <title>Genomic Encyclopedia of Type Strains, Phase IV (KMG-IV): sequencing the most valuable type-strain genomes for metagenomic binning, comparative biology and taxonomic classification.</title>
        <authorList>
            <person name="Goeker M."/>
        </authorList>
    </citation>
    <scope>NUCLEOTIDE SEQUENCE [LARGE SCALE GENOMIC DNA]</scope>
    <source>
        <strain evidence="1 2">DSM 10633</strain>
    </source>
</reference>